<sequence length="109" mass="12796">MPETSDVRRETYSVSADFLERLNTFITAPDSRQQDVFSRHIIALDDTLQFEWIIKHDLFEGVVSQLHLFNPVTWHLVAGTERPISEPEQIFGTYDVWFNGQHYQLTVTR</sequence>
<proteinExistence type="predicted"/>
<dbReference type="EMBL" id="CP003179">
    <property type="protein sequence ID" value="AEW04411.1"/>
    <property type="molecule type" value="Genomic_DNA"/>
</dbReference>
<evidence type="ECO:0000313" key="1">
    <source>
        <dbReference type="EMBL" id="AEW04411.1"/>
    </source>
</evidence>
<dbReference type="HOGENOM" id="CLU_2425842_0_0_9"/>
<reference evidence="2" key="1">
    <citation type="submission" date="2011-12" db="EMBL/GenBank/DDBJ databases">
        <title>The complete genome of chromosome of Sulfobacillus acidophilus DSM 10332.</title>
        <authorList>
            <person name="Lucas S."/>
            <person name="Han J."/>
            <person name="Lapidus A."/>
            <person name="Bruce D."/>
            <person name="Goodwin L."/>
            <person name="Pitluck S."/>
            <person name="Peters L."/>
            <person name="Kyrpides N."/>
            <person name="Mavromatis K."/>
            <person name="Ivanova N."/>
            <person name="Mikhailova N."/>
            <person name="Chertkov O."/>
            <person name="Saunders E."/>
            <person name="Detter J.C."/>
            <person name="Tapia R."/>
            <person name="Han C."/>
            <person name="Land M."/>
            <person name="Hauser L."/>
            <person name="Markowitz V."/>
            <person name="Cheng J.-F."/>
            <person name="Hugenholtz P."/>
            <person name="Woyke T."/>
            <person name="Wu D."/>
            <person name="Pukall R."/>
            <person name="Gehrich-Schroeter G."/>
            <person name="Schneider S."/>
            <person name="Klenk H.-P."/>
            <person name="Eisen J.A."/>
        </authorList>
    </citation>
    <scope>NUCLEOTIDE SEQUENCE [LARGE SCALE GENOMIC DNA]</scope>
    <source>
        <strain evidence="2">ATCC 700253 / DSM 10332 / NAL</strain>
    </source>
</reference>
<reference evidence="1 2" key="2">
    <citation type="journal article" date="2012" name="Stand. Genomic Sci.">
        <title>Complete genome sequence of the moderately thermophilic mineral-sulfide-oxidizing firmicute Sulfobacillus acidophilus type strain (NAL(T)).</title>
        <authorList>
            <person name="Anderson I."/>
            <person name="Chertkov O."/>
            <person name="Chen A."/>
            <person name="Saunders E."/>
            <person name="Lapidus A."/>
            <person name="Nolan M."/>
            <person name="Lucas S."/>
            <person name="Hammon N."/>
            <person name="Deshpande S."/>
            <person name="Cheng J.F."/>
            <person name="Han C."/>
            <person name="Tapia R."/>
            <person name="Goodwin L.A."/>
            <person name="Pitluck S."/>
            <person name="Liolios K."/>
            <person name="Pagani I."/>
            <person name="Ivanova N."/>
            <person name="Mikhailova N."/>
            <person name="Pati A."/>
            <person name="Palaniappan K."/>
            <person name="Land M."/>
            <person name="Pan C."/>
            <person name="Rohde M."/>
            <person name="Pukall R."/>
            <person name="Goker M."/>
            <person name="Detter J.C."/>
            <person name="Woyke T."/>
            <person name="Bristow J."/>
            <person name="Eisen J.A."/>
            <person name="Markowitz V."/>
            <person name="Hugenholtz P."/>
            <person name="Kyrpides N.C."/>
            <person name="Klenk H.P."/>
            <person name="Mavromatis K."/>
        </authorList>
    </citation>
    <scope>NUCLEOTIDE SEQUENCE [LARGE SCALE GENOMIC DNA]</scope>
    <source>
        <strain evidence="2">ATCC 700253 / DSM 10332 / NAL</strain>
    </source>
</reference>
<accession>G8TSN4</accession>
<keyword evidence="2" id="KW-1185">Reference proteome</keyword>
<dbReference type="PATRIC" id="fig|679936.5.peg.962"/>
<name>G8TSN4_SULAD</name>
<protein>
    <submittedName>
        <fullName evidence="1">Uncharacterized protein</fullName>
    </submittedName>
</protein>
<dbReference type="AlphaFoldDB" id="G8TSN4"/>
<dbReference type="KEGG" id="sap:Sulac_0909"/>
<dbReference type="STRING" id="679936.Sulac_0909"/>
<evidence type="ECO:0000313" key="2">
    <source>
        <dbReference type="Proteomes" id="UP000005439"/>
    </source>
</evidence>
<dbReference type="Proteomes" id="UP000005439">
    <property type="component" value="Chromosome"/>
</dbReference>
<gene>
    <name evidence="1" type="ordered locus">Sulac_0909</name>
</gene>
<organism evidence="1 2">
    <name type="scientific">Sulfobacillus acidophilus (strain ATCC 700253 / DSM 10332 / NAL)</name>
    <dbReference type="NCBI Taxonomy" id="679936"/>
    <lineage>
        <taxon>Bacteria</taxon>
        <taxon>Bacillati</taxon>
        <taxon>Bacillota</taxon>
        <taxon>Clostridia</taxon>
        <taxon>Eubacteriales</taxon>
        <taxon>Clostridiales Family XVII. Incertae Sedis</taxon>
        <taxon>Sulfobacillus</taxon>
    </lineage>
</organism>